<organism evidence="1 2">
    <name type="scientific">Branchiostoma lanceolatum</name>
    <name type="common">Common lancelet</name>
    <name type="synonym">Amphioxus lanceolatum</name>
    <dbReference type="NCBI Taxonomy" id="7740"/>
    <lineage>
        <taxon>Eukaryota</taxon>
        <taxon>Metazoa</taxon>
        <taxon>Chordata</taxon>
        <taxon>Cephalochordata</taxon>
        <taxon>Leptocardii</taxon>
        <taxon>Amphioxiformes</taxon>
        <taxon>Branchiostomatidae</taxon>
        <taxon>Branchiostoma</taxon>
    </lineage>
</organism>
<gene>
    <name evidence="1" type="primary">Hypp6215</name>
    <name evidence="1" type="ORF">BLAG_LOCUS4745</name>
</gene>
<keyword evidence="2" id="KW-1185">Reference proteome</keyword>
<dbReference type="Proteomes" id="UP000838412">
    <property type="component" value="Chromosome 11"/>
</dbReference>
<dbReference type="AlphaFoldDB" id="A0A8J9VU31"/>
<sequence>MLEAAAADPSQHARRVYDAVAVLEDPGTVAGCPTTPIPYNVEDVVIPQEWAETWAGRRFLSHQDNECGIIVFAKNRHFKKLRDCTVLYMDGTFKSCPRPYTQFLTIHDPFHGCCLPLVMAIMTERTIAALTMPAGLRHVLLHMTHEAPAIFPLTSQYMKSREITILAREHESDVITIYQPLCGEPSSGKDGELWAAVWQGDFPRACQFQPRAFRFSHDHSGLQCEESPGWRLGGQEFPEMQEAKRCLGRYVQLHNAGSGFNGGIRSVFRRQIGADDWYGGVWCGLEFFGDGCCGRRSPLRCCHGSPAVAEVQGRRHLEVELAWTRTTYTRTNLLASGEVRQSGAERCGNGRLVQSVAWD</sequence>
<protein>
    <submittedName>
        <fullName evidence="1">Hypp6215 protein</fullName>
    </submittedName>
</protein>
<dbReference type="EMBL" id="OV696696">
    <property type="protein sequence ID" value="CAH1240930.1"/>
    <property type="molecule type" value="Genomic_DNA"/>
</dbReference>
<accession>A0A8J9VU31</accession>
<proteinExistence type="predicted"/>
<reference evidence="1" key="1">
    <citation type="submission" date="2022-01" db="EMBL/GenBank/DDBJ databases">
        <authorList>
            <person name="Braso-Vives M."/>
        </authorList>
    </citation>
    <scope>NUCLEOTIDE SEQUENCE</scope>
</reference>
<dbReference type="OrthoDB" id="6612379at2759"/>
<evidence type="ECO:0000313" key="2">
    <source>
        <dbReference type="Proteomes" id="UP000838412"/>
    </source>
</evidence>
<name>A0A8J9VU31_BRALA</name>
<evidence type="ECO:0000313" key="1">
    <source>
        <dbReference type="EMBL" id="CAH1240930.1"/>
    </source>
</evidence>